<proteinExistence type="predicted"/>
<sequence>MRRHQVPLCGGHMELSGLLNLETGGHSQHHLRKLTCPELGSEMQPSSHNFSAFIKDCSYRTPDVFMPDCQRLRDLFTSKEVLGKAIRNCGTPPPYPNPRIPKRVPARREEYIHDSQTDLWYHCCEYRPPFGDFSAQADAPRMKAGKLSRFMPELLRGFASSKSNGIPDIIEEPKGPLLQCNIMENLKHRQDDDGGRMATDGVAKGTLQALVGSSAGNCRGDQAVALQPFAGGIKRRIIADDTGTCIDIGPPGCATPMGKPYHVFQLGAPVPPLMDAAVAFAILAAGCHPNGRKARTGGTLRAMDFF</sequence>
<name>A0A7S0FW93_9DINO</name>
<accession>A0A7S0FW93</accession>
<gene>
    <name evidence="1" type="ORF">PBAH0796_LOCUS28479</name>
</gene>
<dbReference type="EMBL" id="HBEG01046843">
    <property type="protein sequence ID" value="CAD8384791.1"/>
    <property type="molecule type" value="Transcribed_RNA"/>
</dbReference>
<evidence type="ECO:0000313" key="1">
    <source>
        <dbReference type="EMBL" id="CAD8384791.1"/>
    </source>
</evidence>
<dbReference type="AlphaFoldDB" id="A0A7S0FW93"/>
<reference evidence="1" key="1">
    <citation type="submission" date="2021-01" db="EMBL/GenBank/DDBJ databases">
        <authorList>
            <person name="Corre E."/>
            <person name="Pelletier E."/>
            <person name="Niang G."/>
            <person name="Scheremetjew M."/>
            <person name="Finn R."/>
            <person name="Kale V."/>
            <person name="Holt S."/>
            <person name="Cochrane G."/>
            <person name="Meng A."/>
            <person name="Brown T."/>
            <person name="Cohen L."/>
        </authorList>
    </citation>
    <scope>NUCLEOTIDE SEQUENCE</scope>
    <source>
        <strain evidence="1">Pbaha01</strain>
    </source>
</reference>
<organism evidence="1">
    <name type="scientific">Pyrodinium bahamense</name>
    <dbReference type="NCBI Taxonomy" id="73915"/>
    <lineage>
        <taxon>Eukaryota</taxon>
        <taxon>Sar</taxon>
        <taxon>Alveolata</taxon>
        <taxon>Dinophyceae</taxon>
        <taxon>Gonyaulacales</taxon>
        <taxon>Pyrocystaceae</taxon>
        <taxon>Pyrodinium</taxon>
    </lineage>
</organism>
<protein>
    <submittedName>
        <fullName evidence="1">Uncharacterized protein</fullName>
    </submittedName>
</protein>